<evidence type="ECO:0000256" key="3">
    <source>
        <dbReference type="ARBA" id="ARBA00022824"/>
    </source>
</evidence>
<protein>
    <recommendedName>
        <fullName evidence="6">Reticulon</fullName>
    </recommendedName>
</protein>
<dbReference type="Proteomes" id="UP000694383">
    <property type="component" value="Unplaced"/>
</dbReference>
<feature type="compositionally biased region" description="Polar residues" evidence="7">
    <location>
        <begin position="205"/>
        <end position="226"/>
    </location>
</feature>
<dbReference type="GeneTree" id="ENSGT00940000167260"/>
<feature type="region of interest" description="Disordered" evidence="7">
    <location>
        <begin position="148"/>
        <end position="167"/>
    </location>
</feature>
<comment type="subcellular location">
    <subcellularLocation>
        <location evidence="1 6">Endoplasmic reticulum membrane</location>
        <topology evidence="1 6">Multi-pass membrane protein</topology>
    </subcellularLocation>
</comment>
<feature type="region of interest" description="Disordered" evidence="7">
    <location>
        <begin position="482"/>
        <end position="503"/>
    </location>
</feature>
<dbReference type="GO" id="GO:0071787">
    <property type="term" value="P:endoplasmic reticulum tubular network formation"/>
    <property type="evidence" value="ECO:0007669"/>
    <property type="project" value="TreeGrafter"/>
</dbReference>
<evidence type="ECO:0000256" key="4">
    <source>
        <dbReference type="ARBA" id="ARBA00022989"/>
    </source>
</evidence>
<reference evidence="9" key="2">
    <citation type="submission" date="2025-09" db="UniProtKB">
        <authorList>
            <consortium name="Ensembl"/>
        </authorList>
    </citation>
    <scope>IDENTIFICATION</scope>
</reference>
<feature type="region of interest" description="Disordered" evidence="7">
    <location>
        <begin position="38"/>
        <end position="96"/>
    </location>
</feature>
<dbReference type="Ensembl" id="ENSOSIT00000014175.1">
    <property type="protein sequence ID" value="ENSOSIP00000013393.1"/>
    <property type="gene ID" value="ENSOSIG00000007725.1"/>
</dbReference>
<organism evidence="9 10">
    <name type="scientific">Oryzias sinensis</name>
    <name type="common">Chinese medaka</name>
    <dbReference type="NCBI Taxonomy" id="183150"/>
    <lineage>
        <taxon>Eukaryota</taxon>
        <taxon>Metazoa</taxon>
        <taxon>Chordata</taxon>
        <taxon>Craniata</taxon>
        <taxon>Vertebrata</taxon>
        <taxon>Euteleostomi</taxon>
        <taxon>Actinopterygii</taxon>
        <taxon>Neopterygii</taxon>
        <taxon>Teleostei</taxon>
        <taxon>Neoteleostei</taxon>
        <taxon>Acanthomorphata</taxon>
        <taxon>Ovalentaria</taxon>
        <taxon>Atherinomorphae</taxon>
        <taxon>Beloniformes</taxon>
        <taxon>Adrianichthyidae</taxon>
        <taxon>Oryziinae</taxon>
        <taxon>Oryzias</taxon>
    </lineage>
</organism>
<evidence type="ECO:0000313" key="9">
    <source>
        <dbReference type="Ensembl" id="ENSOSIP00000013393.1"/>
    </source>
</evidence>
<dbReference type="PROSITE" id="PS50845">
    <property type="entry name" value="RETICULON"/>
    <property type="match status" value="1"/>
</dbReference>
<evidence type="ECO:0000256" key="2">
    <source>
        <dbReference type="ARBA" id="ARBA00022692"/>
    </source>
</evidence>
<feature type="compositionally biased region" description="Polar residues" evidence="7">
    <location>
        <begin position="40"/>
        <end position="49"/>
    </location>
</feature>
<feature type="region of interest" description="Disordered" evidence="7">
    <location>
        <begin position="174"/>
        <end position="235"/>
    </location>
</feature>
<evidence type="ECO:0000256" key="5">
    <source>
        <dbReference type="ARBA" id="ARBA00023136"/>
    </source>
</evidence>
<feature type="transmembrane region" description="Helical" evidence="6">
    <location>
        <begin position="343"/>
        <end position="364"/>
    </location>
</feature>
<dbReference type="AlphaFoldDB" id="A0A8C7XJJ1"/>
<keyword evidence="3 6" id="KW-0256">Endoplasmic reticulum</keyword>
<evidence type="ECO:0000256" key="7">
    <source>
        <dbReference type="SAM" id="MobiDB-lite"/>
    </source>
</evidence>
<feature type="domain" description="Reticulon" evidence="8">
    <location>
        <begin position="305"/>
        <end position="503"/>
    </location>
</feature>
<feature type="compositionally biased region" description="Acidic residues" evidence="7">
    <location>
        <begin position="190"/>
        <end position="199"/>
    </location>
</feature>
<dbReference type="InterPro" id="IPR003388">
    <property type="entry name" value="Reticulon"/>
</dbReference>
<dbReference type="GO" id="GO:0014069">
    <property type="term" value="C:postsynaptic density"/>
    <property type="evidence" value="ECO:0007669"/>
    <property type="project" value="TreeGrafter"/>
</dbReference>
<dbReference type="GO" id="GO:0005789">
    <property type="term" value="C:endoplasmic reticulum membrane"/>
    <property type="evidence" value="ECO:0007669"/>
    <property type="project" value="UniProtKB-SubCell"/>
</dbReference>
<dbReference type="Pfam" id="PF02453">
    <property type="entry name" value="Reticulon"/>
    <property type="match status" value="1"/>
</dbReference>
<keyword evidence="5 6" id="KW-0472">Membrane</keyword>
<dbReference type="Gene3D" id="1.20.5.2480">
    <property type="match status" value="1"/>
</dbReference>
<dbReference type="GO" id="GO:0007420">
    <property type="term" value="P:brain development"/>
    <property type="evidence" value="ECO:0007669"/>
    <property type="project" value="TreeGrafter"/>
</dbReference>
<dbReference type="GO" id="GO:0030182">
    <property type="term" value="P:neuron differentiation"/>
    <property type="evidence" value="ECO:0007669"/>
    <property type="project" value="TreeGrafter"/>
</dbReference>
<dbReference type="InterPro" id="IPR046964">
    <property type="entry name" value="RTN1-4"/>
</dbReference>
<feature type="transmembrane region" description="Helical" evidence="6">
    <location>
        <begin position="409"/>
        <end position="431"/>
    </location>
</feature>
<keyword evidence="10" id="KW-1185">Reference proteome</keyword>
<dbReference type="PANTHER" id="PTHR45799">
    <property type="entry name" value="RETICULON-LIKE PROTEIN"/>
    <property type="match status" value="1"/>
</dbReference>
<evidence type="ECO:0000313" key="10">
    <source>
        <dbReference type="Proteomes" id="UP000694383"/>
    </source>
</evidence>
<reference evidence="9" key="1">
    <citation type="submission" date="2025-08" db="UniProtKB">
        <authorList>
            <consortium name="Ensembl"/>
        </authorList>
    </citation>
    <scope>IDENTIFICATION</scope>
</reference>
<evidence type="ECO:0000259" key="8">
    <source>
        <dbReference type="PROSITE" id="PS50845"/>
    </source>
</evidence>
<feature type="compositionally biased region" description="Basic residues" evidence="7">
    <location>
        <begin position="118"/>
        <end position="128"/>
    </location>
</feature>
<accession>A0A8C7XJJ1</accession>
<dbReference type="GO" id="GO:0043005">
    <property type="term" value="C:neuron projection"/>
    <property type="evidence" value="ECO:0007669"/>
    <property type="project" value="TreeGrafter"/>
</dbReference>
<feature type="region of interest" description="Disordered" evidence="7">
    <location>
        <begin position="116"/>
        <end position="136"/>
    </location>
</feature>
<feature type="transmembrane region" description="Helical" evidence="6">
    <location>
        <begin position="437"/>
        <end position="455"/>
    </location>
</feature>
<keyword evidence="4 6" id="KW-1133">Transmembrane helix</keyword>
<keyword evidence="2 6" id="KW-0812">Transmembrane</keyword>
<dbReference type="PANTHER" id="PTHR45799:SF7">
    <property type="entry name" value="RETICULON"/>
    <property type="match status" value="1"/>
</dbReference>
<sequence length="503" mass="55940">MGQVLGFSHCHKKNTRVDGWLQRSRELILSSSCIEEYGSVASTPDSTPPCTDGGNEESEMYELQTAREWSDDDEELGEADDDEGLASSPSIWGTPRQNSYELTFSYIAIAEPEAVGVSRHHRERRRGLGGRGSRTSLMRADTLETLLDSPDVDWDPQGFIGQDEDIERREPERLEARTDENQQTVQPQDLEPESQETDSELQRANFMSQDAQPATYSSQQQPPSQITKDEEKQKAVIASPALEPEPLITKEANLVELLTSVQPKDPAGSAPADTGFNSQEQLVSDHWFSAVSLKDELAVFSHIAVMDLIYWKDMERSGMVLTGLVVGLLSLFQLSIITVVSTVSLAVMCFTISVRIYYQFLYVLSWGDGEHPFKSYLDLDISFSGEQADLYMQKVIVSTLSAVDALKKLFFVGNLFDSLKFLFLLYLVTYLGDLCNGLTLLIISVIAVFSLPLFYKRRQEEVDSFVAKIQAQLDSIKDTLQRLAQGGGPPPDPTPGGAKPKPQ</sequence>
<feature type="compositionally biased region" description="Acidic residues" evidence="7">
    <location>
        <begin position="70"/>
        <end position="84"/>
    </location>
</feature>
<evidence type="ECO:0000256" key="6">
    <source>
        <dbReference type="RuleBase" id="RU210713"/>
    </source>
</evidence>
<feature type="compositionally biased region" description="Polar residues" evidence="7">
    <location>
        <begin position="87"/>
        <end position="96"/>
    </location>
</feature>
<name>A0A8C7XJJ1_9TELE</name>
<proteinExistence type="predicted"/>
<evidence type="ECO:0000256" key="1">
    <source>
        <dbReference type="ARBA" id="ARBA00004477"/>
    </source>
</evidence>